<dbReference type="WBParaSite" id="ES5_v2.g22497.t1">
    <property type="protein sequence ID" value="ES5_v2.g22497.t1"/>
    <property type="gene ID" value="ES5_v2.g22497"/>
</dbReference>
<accession>A0AC34FYG1</accession>
<sequence length="72" mass="7218">MFTKAFIILALVFMITLEVNDGPLAYTACQAACATRAAVVAGAGDFSTTLVAVAAYSACKAGCAALLSAPMP</sequence>
<proteinExistence type="predicted"/>
<evidence type="ECO:0000313" key="1">
    <source>
        <dbReference type="Proteomes" id="UP000887579"/>
    </source>
</evidence>
<name>A0AC34FYG1_9BILA</name>
<reference evidence="2" key="1">
    <citation type="submission" date="2022-11" db="UniProtKB">
        <authorList>
            <consortium name="WormBaseParasite"/>
        </authorList>
    </citation>
    <scope>IDENTIFICATION</scope>
</reference>
<organism evidence="1 2">
    <name type="scientific">Panagrolaimus sp. ES5</name>
    <dbReference type="NCBI Taxonomy" id="591445"/>
    <lineage>
        <taxon>Eukaryota</taxon>
        <taxon>Metazoa</taxon>
        <taxon>Ecdysozoa</taxon>
        <taxon>Nematoda</taxon>
        <taxon>Chromadorea</taxon>
        <taxon>Rhabditida</taxon>
        <taxon>Tylenchina</taxon>
        <taxon>Panagrolaimomorpha</taxon>
        <taxon>Panagrolaimoidea</taxon>
        <taxon>Panagrolaimidae</taxon>
        <taxon>Panagrolaimus</taxon>
    </lineage>
</organism>
<evidence type="ECO:0000313" key="2">
    <source>
        <dbReference type="WBParaSite" id="ES5_v2.g22497.t1"/>
    </source>
</evidence>
<protein>
    <submittedName>
        <fullName evidence="2">Uncharacterized protein</fullName>
    </submittedName>
</protein>
<dbReference type="Proteomes" id="UP000887579">
    <property type="component" value="Unplaced"/>
</dbReference>